<organism evidence="10 11">
    <name type="scientific">Lophiostoma macrostomum CBS 122681</name>
    <dbReference type="NCBI Taxonomy" id="1314788"/>
    <lineage>
        <taxon>Eukaryota</taxon>
        <taxon>Fungi</taxon>
        <taxon>Dikarya</taxon>
        <taxon>Ascomycota</taxon>
        <taxon>Pezizomycotina</taxon>
        <taxon>Dothideomycetes</taxon>
        <taxon>Pleosporomycetidae</taxon>
        <taxon>Pleosporales</taxon>
        <taxon>Lophiostomataceae</taxon>
        <taxon>Lophiostoma</taxon>
    </lineage>
</organism>
<evidence type="ECO:0000256" key="6">
    <source>
        <dbReference type="ARBA" id="ARBA00023242"/>
    </source>
</evidence>
<dbReference type="GO" id="GO:0000981">
    <property type="term" value="F:DNA-binding transcription factor activity, RNA polymerase II-specific"/>
    <property type="evidence" value="ECO:0007669"/>
    <property type="project" value="InterPro"/>
</dbReference>
<keyword evidence="11" id="KW-1185">Reference proteome</keyword>
<evidence type="ECO:0000256" key="3">
    <source>
        <dbReference type="ARBA" id="ARBA00022737"/>
    </source>
</evidence>
<accession>A0A6A6TLR3</accession>
<dbReference type="InterPro" id="IPR007219">
    <property type="entry name" value="XnlR_reg_dom"/>
</dbReference>
<reference evidence="10" key="1">
    <citation type="journal article" date="2020" name="Stud. Mycol.">
        <title>101 Dothideomycetes genomes: a test case for predicting lifestyles and emergence of pathogens.</title>
        <authorList>
            <person name="Haridas S."/>
            <person name="Albert R."/>
            <person name="Binder M."/>
            <person name="Bloem J."/>
            <person name="Labutti K."/>
            <person name="Salamov A."/>
            <person name="Andreopoulos B."/>
            <person name="Baker S."/>
            <person name="Barry K."/>
            <person name="Bills G."/>
            <person name="Bluhm B."/>
            <person name="Cannon C."/>
            <person name="Castanera R."/>
            <person name="Culley D."/>
            <person name="Daum C."/>
            <person name="Ezra D."/>
            <person name="Gonzalez J."/>
            <person name="Henrissat B."/>
            <person name="Kuo A."/>
            <person name="Liang C."/>
            <person name="Lipzen A."/>
            <person name="Lutzoni F."/>
            <person name="Magnuson J."/>
            <person name="Mondo S."/>
            <person name="Nolan M."/>
            <person name="Ohm R."/>
            <person name="Pangilinan J."/>
            <person name="Park H.-J."/>
            <person name="Ramirez L."/>
            <person name="Alfaro M."/>
            <person name="Sun H."/>
            <person name="Tritt A."/>
            <person name="Yoshinaga Y."/>
            <person name="Zwiers L.-H."/>
            <person name="Turgeon B."/>
            <person name="Goodwin S."/>
            <person name="Spatafora J."/>
            <person name="Crous P."/>
            <person name="Grigoriev I."/>
        </authorList>
    </citation>
    <scope>NUCLEOTIDE SEQUENCE</scope>
    <source>
        <strain evidence="10">CBS 122681</strain>
    </source>
</reference>
<dbReference type="InterPro" id="IPR036236">
    <property type="entry name" value="Znf_C2H2_sf"/>
</dbReference>
<proteinExistence type="predicted"/>
<evidence type="ECO:0000256" key="2">
    <source>
        <dbReference type="ARBA" id="ARBA00022723"/>
    </source>
</evidence>
<keyword evidence="5" id="KW-0862">Zinc</keyword>
<evidence type="ECO:0000256" key="8">
    <source>
        <dbReference type="SAM" id="MobiDB-lite"/>
    </source>
</evidence>
<keyword evidence="6" id="KW-0539">Nucleus</keyword>
<dbReference type="OrthoDB" id="10018191at2759"/>
<dbReference type="CDD" id="cd12148">
    <property type="entry name" value="fungal_TF_MHR"/>
    <property type="match status" value="1"/>
</dbReference>
<keyword evidence="4 7" id="KW-0863">Zinc-finger</keyword>
<dbReference type="EMBL" id="MU004298">
    <property type="protein sequence ID" value="KAF2660692.1"/>
    <property type="molecule type" value="Genomic_DNA"/>
</dbReference>
<evidence type="ECO:0000256" key="5">
    <source>
        <dbReference type="ARBA" id="ARBA00022833"/>
    </source>
</evidence>
<dbReference type="Proteomes" id="UP000799324">
    <property type="component" value="Unassembled WGS sequence"/>
</dbReference>
<name>A0A6A6TLR3_9PLEO</name>
<feature type="domain" description="C2H2-type" evidence="9">
    <location>
        <begin position="59"/>
        <end position="87"/>
    </location>
</feature>
<dbReference type="AlphaFoldDB" id="A0A6A6TLR3"/>
<evidence type="ECO:0000256" key="7">
    <source>
        <dbReference type="PROSITE-ProRule" id="PRU00042"/>
    </source>
</evidence>
<dbReference type="InterPro" id="IPR013087">
    <property type="entry name" value="Znf_C2H2_type"/>
</dbReference>
<protein>
    <recommendedName>
        <fullName evidence="9">C2H2-type domain-containing protein</fullName>
    </recommendedName>
</protein>
<comment type="subcellular location">
    <subcellularLocation>
        <location evidence="1">Nucleus</location>
    </subcellularLocation>
</comment>
<dbReference type="Pfam" id="PF04082">
    <property type="entry name" value="Fungal_trans"/>
    <property type="match status" value="1"/>
</dbReference>
<evidence type="ECO:0000313" key="11">
    <source>
        <dbReference type="Proteomes" id="UP000799324"/>
    </source>
</evidence>
<dbReference type="SMART" id="SM00355">
    <property type="entry name" value="ZnF_C2H2"/>
    <property type="match status" value="2"/>
</dbReference>
<dbReference type="GO" id="GO:0000785">
    <property type="term" value="C:chromatin"/>
    <property type="evidence" value="ECO:0007669"/>
    <property type="project" value="TreeGrafter"/>
</dbReference>
<keyword evidence="3" id="KW-0677">Repeat</keyword>
<gene>
    <name evidence="10" type="ORF">K491DRAFT_688137</name>
</gene>
<evidence type="ECO:0000256" key="1">
    <source>
        <dbReference type="ARBA" id="ARBA00004123"/>
    </source>
</evidence>
<dbReference type="SUPFAM" id="SSF57667">
    <property type="entry name" value="beta-beta-alpha zinc fingers"/>
    <property type="match status" value="1"/>
</dbReference>
<sequence>MATGAFLLVSAPTLDIDMPQKSRSGRVKRIYRCRHCSRTFKRSEHQARHERVHTNERPFACAYCDRKYARKDLVKRHERSLHAEAYREAHPEEFGNVSSPKVPATASDVGTPRSRRDTGIMQPPGSNGRRPSILTPPTEEFSLDFNGQDDMHVAKALADMSASDGLAVHQQFHSTFPAMQYSPPISLLGLESSTLQEFGTDHPMESRRHSYDNHYDYNNAVGNLGWQDLDGSGASFEPPSKRRLIEVDPLLLLHDAGHPLPDQNAEVVENDFPSVAFNEHYTASSEANVPPPSFGDLSLDFLDFFEFGIFNASDRFTADQPLRTGQERFYAPPVFHFDEHVHQTVCQDARQRLPTGDSMAALFPSVNELNRFFSGYIECFHRHFPIIHLPSLEIFETPSPLIFAMCSIGAQYRLDRQKAKNLFALAGTMSSYALRAGLPISAGTPGPAALWIMQTRVLLSLGGIFSGKTSVVLRTIENLGLFAIEYRLRKSLLSQRRDSQHSSWEEWVSRESGKRLLCGMFIVSNLISTTFGIQPGFETKDLEFEVLDEETWWNARTAGEWHELKAASMMQHEGESTVRAAMTQIINNGQQQIHDGLTMLLIMHGLNIHISDVLKVIEMSSDATTQNALLDSAFAALDNCAQIIRQSHSDTHTTSPEIHAPLLFNCQALLQIAYTRLFSSTSSFNRLILLSENTDDIAAAVRAYISAPQQRNARVTKSATKAYEGLKRSVRLGHLLLRKTAALSWSLEFAVAAWDATLLLTKWIHTLETSTALPPSSDETAVLDGLKALLTETETEYDGTGSLAAAVALVSSQFFDDVWVWGVTPKMGHLLQQLAAGFAAAGRR</sequence>
<evidence type="ECO:0000256" key="4">
    <source>
        <dbReference type="ARBA" id="ARBA00022771"/>
    </source>
</evidence>
<dbReference type="InterPro" id="IPR051059">
    <property type="entry name" value="VerF-like"/>
</dbReference>
<keyword evidence="2" id="KW-0479">Metal-binding</keyword>
<dbReference type="Gene3D" id="3.30.160.60">
    <property type="entry name" value="Classic Zinc Finger"/>
    <property type="match status" value="2"/>
</dbReference>
<dbReference type="PANTHER" id="PTHR40626:SF34">
    <property type="entry name" value="ZINC FINGER PROTEIN YGR067C"/>
    <property type="match status" value="1"/>
</dbReference>
<evidence type="ECO:0000313" key="10">
    <source>
        <dbReference type="EMBL" id="KAF2660692.1"/>
    </source>
</evidence>
<feature type="region of interest" description="Disordered" evidence="8">
    <location>
        <begin position="92"/>
        <end position="133"/>
    </location>
</feature>
<dbReference type="GO" id="GO:0006351">
    <property type="term" value="P:DNA-templated transcription"/>
    <property type="evidence" value="ECO:0007669"/>
    <property type="project" value="InterPro"/>
</dbReference>
<dbReference type="GO" id="GO:0008270">
    <property type="term" value="F:zinc ion binding"/>
    <property type="evidence" value="ECO:0007669"/>
    <property type="project" value="UniProtKB-KW"/>
</dbReference>
<dbReference type="PROSITE" id="PS50157">
    <property type="entry name" value="ZINC_FINGER_C2H2_2"/>
    <property type="match status" value="2"/>
</dbReference>
<feature type="domain" description="C2H2-type" evidence="9">
    <location>
        <begin position="31"/>
        <end position="58"/>
    </location>
</feature>
<dbReference type="GO" id="GO:0005634">
    <property type="term" value="C:nucleus"/>
    <property type="evidence" value="ECO:0007669"/>
    <property type="project" value="UniProtKB-SubCell"/>
</dbReference>
<evidence type="ECO:0000259" key="9">
    <source>
        <dbReference type="PROSITE" id="PS50157"/>
    </source>
</evidence>
<dbReference type="PANTHER" id="PTHR40626">
    <property type="entry name" value="MIP31509P"/>
    <property type="match status" value="1"/>
</dbReference>
<dbReference type="PROSITE" id="PS00028">
    <property type="entry name" value="ZINC_FINGER_C2H2_1"/>
    <property type="match status" value="2"/>
</dbReference>
<dbReference type="GO" id="GO:0000978">
    <property type="term" value="F:RNA polymerase II cis-regulatory region sequence-specific DNA binding"/>
    <property type="evidence" value="ECO:0007669"/>
    <property type="project" value="InterPro"/>
</dbReference>